<dbReference type="GO" id="GO:0051537">
    <property type="term" value="F:2 iron, 2 sulfur cluster binding"/>
    <property type="evidence" value="ECO:0007669"/>
    <property type="project" value="UniProtKB-KW"/>
</dbReference>
<dbReference type="AlphaFoldDB" id="A0A2J6X4E0"/>
<name>A0A2J6X4E0_9BACT</name>
<reference evidence="7 8" key="1">
    <citation type="submission" date="2018-01" db="EMBL/GenBank/DDBJ databases">
        <title>Metagenomic assembled genomes from two thermal pools in the Uzon Caldera, Kamchatka, Russia.</title>
        <authorList>
            <person name="Wilkins L."/>
            <person name="Ettinger C."/>
        </authorList>
    </citation>
    <scope>NUCLEOTIDE SEQUENCE [LARGE SCALE GENOMIC DNA]</scope>
    <source>
        <strain evidence="7">ARK-10</strain>
    </source>
</reference>
<comment type="caution">
    <text evidence="7">The sequence shown here is derived from an EMBL/GenBank/DDBJ whole genome shotgun (WGS) entry which is preliminary data.</text>
</comment>
<dbReference type="PANTHER" id="PTHR21266">
    <property type="entry name" value="IRON-SULFUR DOMAIN CONTAINING PROTEIN"/>
    <property type="match status" value="1"/>
</dbReference>
<dbReference type="InterPro" id="IPR050584">
    <property type="entry name" value="Cholesterol_7-desaturase"/>
</dbReference>
<gene>
    <name evidence="7" type="ORF">C0175_05915</name>
</gene>
<keyword evidence="7" id="KW-0223">Dioxygenase</keyword>
<keyword evidence="4" id="KW-0408">Iron</keyword>
<feature type="domain" description="Rieske" evidence="6">
    <location>
        <begin position="6"/>
        <end position="73"/>
    </location>
</feature>
<organism evidence="7 8">
    <name type="scientific">Caldisericum exile</name>
    <dbReference type="NCBI Taxonomy" id="693075"/>
    <lineage>
        <taxon>Bacteria</taxon>
        <taxon>Pseudomonadati</taxon>
        <taxon>Caldisericota/Cryosericota group</taxon>
        <taxon>Caldisericota</taxon>
        <taxon>Caldisericia</taxon>
        <taxon>Caldisericales</taxon>
        <taxon>Caldisericaceae</taxon>
        <taxon>Caldisericum</taxon>
    </lineage>
</organism>
<evidence type="ECO:0000256" key="3">
    <source>
        <dbReference type="ARBA" id="ARBA00023002"/>
    </source>
</evidence>
<accession>A0A2J6X4E0</accession>
<dbReference type="PANTHER" id="PTHR21266:SF59">
    <property type="entry name" value="BLR4922 PROTEIN"/>
    <property type="match status" value="1"/>
</dbReference>
<sequence>MIKNQWYVVLSSKELKDKPIGLTRFGEKLVMWRTKNGIACIRDICAHRGASLSRGKIVEGHIQCPFQRLQYDS</sequence>
<dbReference type="GO" id="GO:0046872">
    <property type="term" value="F:metal ion binding"/>
    <property type="evidence" value="ECO:0007669"/>
    <property type="project" value="UniProtKB-KW"/>
</dbReference>
<keyword evidence="2" id="KW-0479">Metal-binding</keyword>
<evidence type="ECO:0000256" key="2">
    <source>
        <dbReference type="ARBA" id="ARBA00022723"/>
    </source>
</evidence>
<evidence type="ECO:0000256" key="5">
    <source>
        <dbReference type="ARBA" id="ARBA00023014"/>
    </source>
</evidence>
<evidence type="ECO:0000313" key="8">
    <source>
        <dbReference type="Proteomes" id="UP000236910"/>
    </source>
</evidence>
<dbReference type="InterPro" id="IPR017941">
    <property type="entry name" value="Rieske_2Fe-2S"/>
</dbReference>
<evidence type="ECO:0000256" key="4">
    <source>
        <dbReference type="ARBA" id="ARBA00023004"/>
    </source>
</evidence>
<evidence type="ECO:0000256" key="1">
    <source>
        <dbReference type="ARBA" id="ARBA00022714"/>
    </source>
</evidence>
<dbReference type="EMBL" id="PNIX01000341">
    <property type="protein sequence ID" value="PMP81182.1"/>
    <property type="molecule type" value="Genomic_DNA"/>
</dbReference>
<protein>
    <submittedName>
        <fullName evidence="7">Aromatic ring-hydroxylating dioxygenase subunit alpha</fullName>
    </submittedName>
</protein>
<evidence type="ECO:0000313" key="7">
    <source>
        <dbReference type="EMBL" id="PMP81182.1"/>
    </source>
</evidence>
<evidence type="ECO:0000259" key="6">
    <source>
        <dbReference type="PROSITE" id="PS51296"/>
    </source>
</evidence>
<dbReference type="Proteomes" id="UP000236910">
    <property type="component" value="Unassembled WGS sequence"/>
</dbReference>
<keyword evidence="5" id="KW-0411">Iron-sulfur</keyword>
<dbReference type="Pfam" id="PF00355">
    <property type="entry name" value="Rieske"/>
    <property type="match status" value="1"/>
</dbReference>
<dbReference type="SUPFAM" id="SSF50022">
    <property type="entry name" value="ISP domain"/>
    <property type="match status" value="1"/>
</dbReference>
<dbReference type="Gene3D" id="2.102.10.10">
    <property type="entry name" value="Rieske [2Fe-2S] iron-sulphur domain"/>
    <property type="match status" value="1"/>
</dbReference>
<dbReference type="PROSITE" id="PS51296">
    <property type="entry name" value="RIESKE"/>
    <property type="match status" value="1"/>
</dbReference>
<keyword evidence="1" id="KW-0001">2Fe-2S</keyword>
<dbReference type="GO" id="GO:0051213">
    <property type="term" value="F:dioxygenase activity"/>
    <property type="evidence" value="ECO:0007669"/>
    <property type="project" value="UniProtKB-KW"/>
</dbReference>
<proteinExistence type="predicted"/>
<keyword evidence="3" id="KW-0560">Oxidoreductase</keyword>
<feature type="non-terminal residue" evidence="7">
    <location>
        <position position="73"/>
    </location>
</feature>
<dbReference type="InterPro" id="IPR036922">
    <property type="entry name" value="Rieske_2Fe-2S_sf"/>
</dbReference>